<dbReference type="InterPro" id="IPR001882">
    <property type="entry name" value="Biotin_BS"/>
</dbReference>
<dbReference type="InterPro" id="IPR013815">
    <property type="entry name" value="ATP_grasp_subdomain_1"/>
</dbReference>
<evidence type="ECO:0000256" key="12">
    <source>
        <dbReference type="ARBA" id="ARBA00022963"/>
    </source>
</evidence>
<keyword evidence="25" id="KW-1185">Reference proteome</keyword>
<dbReference type="InterPro" id="IPR005482">
    <property type="entry name" value="Biotin_COase_C"/>
</dbReference>
<dbReference type="Gene3D" id="3.30.1490.20">
    <property type="entry name" value="ATP-grasp fold, A domain"/>
    <property type="match status" value="1"/>
</dbReference>
<keyword evidence="11" id="KW-0809">Transit peptide</keyword>
<evidence type="ECO:0000256" key="3">
    <source>
        <dbReference type="ARBA" id="ARBA00005060"/>
    </source>
</evidence>
<dbReference type="Pfam" id="PF02785">
    <property type="entry name" value="Biotin_carb_C"/>
    <property type="match status" value="1"/>
</dbReference>
<dbReference type="EMBL" id="GL349434">
    <property type="protein sequence ID" value="KNC48698.1"/>
    <property type="molecule type" value="Genomic_DNA"/>
</dbReference>
<evidence type="ECO:0000313" key="25">
    <source>
        <dbReference type="Proteomes" id="UP000054408"/>
    </source>
</evidence>
<evidence type="ECO:0000256" key="11">
    <source>
        <dbReference type="ARBA" id="ARBA00022946"/>
    </source>
</evidence>
<organism evidence="24 25">
    <name type="scientific">Thecamonas trahens ATCC 50062</name>
    <dbReference type="NCBI Taxonomy" id="461836"/>
    <lineage>
        <taxon>Eukaryota</taxon>
        <taxon>Apusozoa</taxon>
        <taxon>Apusomonadida</taxon>
        <taxon>Apusomonadidae</taxon>
        <taxon>Thecamonas</taxon>
    </lineage>
</organism>
<comment type="subcellular location">
    <subcellularLocation>
        <location evidence="2">Mitochondrion matrix</location>
    </subcellularLocation>
</comment>
<reference evidence="24 25" key="1">
    <citation type="submission" date="2010-05" db="EMBL/GenBank/DDBJ databases">
        <title>The Genome Sequence of Thecamonas trahens ATCC 50062.</title>
        <authorList>
            <consortium name="The Broad Institute Genome Sequencing Platform"/>
            <person name="Russ C."/>
            <person name="Cuomo C."/>
            <person name="Shea T."/>
            <person name="Young S.K."/>
            <person name="Zeng Q."/>
            <person name="Koehrsen M."/>
            <person name="Haas B."/>
            <person name="Borodovsky M."/>
            <person name="Guigo R."/>
            <person name="Alvarado L."/>
            <person name="Berlin A."/>
            <person name="Bochicchio J."/>
            <person name="Borenstein D."/>
            <person name="Chapman S."/>
            <person name="Chen Z."/>
            <person name="Freedman E."/>
            <person name="Gellesch M."/>
            <person name="Goldberg J."/>
            <person name="Griggs A."/>
            <person name="Gujja S."/>
            <person name="Heilman E."/>
            <person name="Heiman D."/>
            <person name="Hepburn T."/>
            <person name="Howarth C."/>
            <person name="Jen D."/>
            <person name="Larson L."/>
            <person name="Mehta T."/>
            <person name="Park D."/>
            <person name="Pearson M."/>
            <person name="Roberts A."/>
            <person name="Saif S."/>
            <person name="Shenoy N."/>
            <person name="Sisk P."/>
            <person name="Stolte C."/>
            <person name="Sykes S."/>
            <person name="Thomson T."/>
            <person name="Walk T."/>
            <person name="White J."/>
            <person name="Yandava C."/>
            <person name="Burger G."/>
            <person name="Gray M.W."/>
            <person name="Holland P.W.H."/>
            <person name="King N."/>
            <person name="Lang F.B.F."/>
            <person name="Roger A.J."/>
            <person name="Ruiz-Trillo I."/>
            <person name="Lander E."/>
            <person name="Nusbaum C."/>
        </authorList>
    </citation>
    <scope>NUCLEOTIDE SEQUENCE [LARGE SCALE GENOMIC DNA]</scope>
    <source>
        <strain evidence="24 25">ATCC 50062</strain>
    </source>
</reference>
<evidence type="ECO:0000256" key="5">
    <source>
        <dbReference type="ARBA" id="ARBA00018058"/>
    </source>
</evidence>
<evidence type="ECO:0000256" key="1">
    <source>
        <dbReference type="ARBA" id="ARBA00001953"/>
    </source>
</evidence>
<comment type="catalytic activity">
    <reaction evidence="18">
        <text>butanoyl-CoA + hydrogencarbonate + ATP = (2S)-ethylmalonyl-CoA + ADP + phosphate + H(+)</text>
        <dbReference type="Rhea" id="RHEA:59520"/>
        <dbReference type="ChEBI" id="CHEBI:15378"/>
        <dbReference type="ChEBI" id="CHEBI:17544"/>
        <dbReference type="ChEBI" id="CHEBI:30616"/>
        <dbReference type="ChEBI" id="CHEBI:43474"/>
        <dbReference type="ChEBI" id="CHEBI:57371"/>
        <dbReference type="ChEBI" id="CHEBI:60909"/>
        <dbReference type="ChEBI" id="CHEBI:456216"/>
    </reaction>
    <physiologicalReaction direction="left-to-right" evidence="18">
        <dbReference type="Rhea" id="RHEA:59521"/>
    </physiologicalReaction>
</comment>
<dbReference type="SMART" id="SM00878">
    <property type="entry name" value="Biotin_carb_C"/>
    <property type="match status" value="1"/>
</dbReference>
<dbReference type="GO" id="GO:0016042">
    <property type="term" value="P:lipid catabolic process"/>
    <property type="evidence" value="ECO:0007669"/>
    <property type="project" value="UniProtKB-KW"/>
</dbReference>
<keyword evidence="13" id="KW-0443">Lipid metabolism</keyword>
<comment type="pathway">
    <text evidence="3">Metabolic intermediate metabolism; propanoyl-CoA degradation; succinyl-CoA from propanoyl-CoA: step 1/3.</text>
</comment>
<dbReference type="PROSITE" id="PS00188">
    <property type="entry name" value="BIOTIN"/>
    <property type="match status" value="1"/>
</dbReference>
<dbReference type="RefSeq" id="XP_013762754.1">
    <property type="nucleotide sequence ID" value="XM_013907300.1"/>
</dbReference>
<dbReference type="STRING" id="461836.A0A0L0DBM3"/>
<proteinExistence type="predicted"/>
<dbReference type="SUPFAM" id="SSF51246">
    <property type="entry name" value="Rudiment single hybrid motif"/>
    <property type="match status" value="1"/>
</dbReference>
<evidence type="ECO:0000256" key="8">
    <source>
        <dbReference type="ARBA" id="ARBA00022741"/>
    </source>
</evidence>
<dbReference type="FunFam" id="3.30.470.20:FF:000028">
    <property type="entry name" value="Methylcrotonoyl-CoA carboxylase subunit alpha, mitochondrial"/>
    <property type="match status" value="1"/>
</dbReference>
<evidence type="ECO:0000259" key="21">
    <source>
        <dbReference type="PROSITE" id="PS50968"/>
    </source>
</evidence>
<evidence type="ECO:0000256" key="2">
    <source>
        <dbReference type="ARBA" id="ARBA00004305"/>
    </source>
</evidence>
<dbReference type="GO" id="GO:0004658">
    <property type="term" value="F:propionyl-CoA carboxylase activity"/>
    <property type="evidence" value="ECO:0007669"/>
    <property type="project" value="UniProtKB-EC"/>
</dbReference>
<evidence type="ECO:0000259" key="23">
    <source>
        <dbReference type="PROSITE" id="PS50979"/>
    </source>
</evidence>
<evidence type="ECO:0000256" key="10">
    <source>
        <dbReference type="ARBA" id="ARBA00022842"/>
    </source>
</evidence>
<evidence type="ECO:0000256" key="13">
    <source>
        <dbReference type="ARBA" id="ARBA00023098"/>
    </source>
</evidence>
<dbReference type="Proteomes" id="UP000054408">
    <property type="component" value="Unassembled WGS sequence"/>
</dbReference>
<dbReference type="OrthoDB" id="196847at2759"/>
<keyword evidence="10" id="KW-0460">Magnesium</keyword>
<dbReference type="PROSITE" id="PS00867">
    <property type="entry name" value="CPSASE_2"/>
    <property type="match status" value="1"/>
</dbReference>
<dbReference type="Pfam" id="PF02786">
    <property type="entry name" value="CPSase_L_D2"/>
    <property type="match status" value="1"/>
</dbReference>
<dbReference type="PROSITE" id="PS50968">
    <property type="entry name" value="BIOTINYL_LIPOYL"/>
    <property type="match status" value="1"/>
</dbReference>
<keyword evidence="14" id="KW-0496">Mitochondrion</keyword>
<dbReference type="UniPathway" id="UPA00945">
    <property type="reaction ID" value="UER00908"/>
</dbReference>
<dbReference type="SUPFAM" id="SSF56059">
    <property type="entry name" value="Glutathione synthetase ATP-binding domain-like"/>
    <property type="match status" value="1"/>
</dbReference>
<dbReference type="InterPro" id="IPR016185">
    <property type="entry name" value="PreATP-grasp_dom_sf"/>
</dbReference>
<dbReference type="InterPro" id="IPR050856">
    <property type="entry name" value="Biotin_carboxylase_complex"/>
</dbReference>
<evidence type="ECO:0000256" key="18">
    <source>
        <dbReference type="ARBA" id="ARBA00048208"/>
    </source>
</evidence>
<dbReference type="InterPro" id="IPR000089">
    <property type="entry name" value="Biotin_lipoyl"/>
</dbReference>
<dbReference type="FunFam" id="3.30.1490.20:FF:000003">
    <property type="entry name" value="acetyl-CoA carboxylase isoform X1"/>
    <property type="match status" value="1"/>
</dbReference>
<dbReference type="FunFam" id="3.40.50.20:FF:000010">
    <property type="entry name" value="Propionyl-CoA carboxylase subunit alpha"/>
    <property type="match status" value="1"/>
</dbReference>
<keyword evidence="9 20" id="KW-0067">ATP-binding</keyword>
<gene>
    <name evidence="24" type="ORF">AMSG_00475</name>
</gene>
<dbReference type="GO" id="GO:0046872">
    <property type="term" value="F:metal ion binding"/>
    <property type="evidence" value="ECO:0007669"/>
    <property type="project" value="UniProtKB-KW"/>
</dbReference>
<dbReference type="InterPro" id="IPR011054">
    <property type="entry name" value="Rudment_hybrid_motif"/>
</dbReference>
<keyword evidence="15" id="KW-0464">Manganese</keyword>
<dbReference type="Gene3D" id="3.30.470.20">
    <property type="entry name" value="ATP-grasp fold, B domain"/>
    <property type="match status" value="1"/>
</dbReference>
<dbReference type="PANTHER" id="PTHR18866">
    <property type="entry name" value="CARBOXYLASE:PYRUVATE/ACETYL-COA/PROPIONYL-COA CARBOXYLASE"/>
    <property type="match status" value="1"/>
</dbReference>
<dbReference type="PROSITE" id="PS50975">
    <property type="entry name" value="ATP_GRASP"/>
    <property type="match status" value="1"/>
</dbReference>
<dbReference type="NCBIfam" id="NF006367">
    <property type="entry name" value="PRK08591.1"/>
    <property type="match status" value="1"/>
</dbReference>
<keyword evidence="6" id="KW-0436">Ligase</keyword>
<name>A0A0L0DBM3_THETB</name>
<evidence type="ECO:0000256" key="16">
    <source>
        <dbReference type="ARBA" id="ARBA00023267"/>
    </source>
</evidence>
<evidence type="ECO:0000256" key="4">
    <source>
        <dbReference type="ARBA" id="ARBA00013050"/>
    </source>
</evidence>
<keyword evidence="16" id="KW-0092">Biotin</keyword>
<feature type="domain" description="Biotin carboxylation" evidence="23">
    <location>
        <begin position="26"/>
        <end position="474"/>
    </location>
</feature>
<evidence type="ECO:0000256" key="14">
    <source>
        <dbReference type="ARBA" id="ARBA00023128"/>
    </source>
</evidence>
<dbReference type="InterPro" id="IPR005479">
    <property type="entry name" value="CPAse_ATP-bd"/>
</dbReference>
<evidence type="ECO:0000259" key="22">
    <source>
        <dbReference type="PROSITE" id="PS50975"/>
    </source>
</evidence>
<dbReference type="Gene3D" id="2.40.50.100">
    <property type="match status" value="1"/>
</dbReference>
<dbReference type="InterPro" id="IPR011764">
    <property type="entry name" value="Biotin_carboxylation_dom"/>
</dbReference>
<dbReference type="AlphaFoldDB" id="A0A0L0DBM3"/>
<feature type="domain" description="Lipoyl-binding" evidence="21">
    <location>
        <begin position="663"/>
        <end position="738"/>
    </location>
</feature>
<dbReference type="eggNOG" id="KOG0238">
    <property type="taxonomic scope" value="Eukaryota"/>
</dbReference>
<dbReference type="Pfam" id="PF18140">
    <property type="entry name" value="PCC_BT"/>
    <property type="match status" value="1"/>
</dbReference>
<protein>
    <recommendedName>
        <fullName evidence="5">Propionyl-CoA carboxylase alpha chain, mitochondrial</fullName>
        <ecNumber evidence="4">6.4.1.3</ecNumber>
    </recommendedName>
    <alternativeName>
        <fullName evidence="17">Propanoyl-CoA:carbon dioxide ligase subunit alpha</fullName>
    </alternativeName>
</protein>
<dbReference type="PANTHER" id="PTHR18866:SF33">
    <property type="entry name" value="METHYLCROTONOYL-COA CARBOXYLASE SUBUNIT ALPHA, MITOCHONDRIAL-RELATED"/>
    <property type="match status" value="1"/>
</dbReference>
<dbReference type="InterPro" id="IPR011761">
    <property type="entry name" value="ATP-grasp"/>
</dbReference>
<keyword evidence="8 20" id="KW-0547">Nucleotide-binding</keyword>
<sequence>MLSRTWLTTRTATAAARYASSAASKPFDKILVANRGEIACRVFASAKKLGMKTVAVYSEADAHAKHTKMADEAVCVGPAASADSYLVIDNILEAVRMTGAQAVHPGYGFLSENAAFSQALEDEGVAFVGPPPGAITSMGYKIESKRIAQEAGVSTVPGFAGVVGSAEEAVKIAADIGFPVMVKADAGGGGKGMRVAWNESEVAEAFRASTEEAAGAFNNADLLVEKFIHESPRHIEIQLIADKHGNAVYLNERECSLQRRNQKVVEEAPSVVLTPEVRRAMGEQAVALAKAVDYSSAGTVEFLVDANLDFYFLEMNTRLQVEHPVTELITGVDLVEEMFRVAAGEKLSITQDEVKINGWSFESRVYAENPYRDFLPSTGRLTKYVEPGADDPNVRCDSGILPGSEISIYYDPLICKLVTHGPTREAAANTMKRALDEYVIRGVGHNVPFLREVFENDEFNAGNLTTNFIPEHFPDGFHGHQLSPREKHELLASAVAVHHSKLVRAASIDVADQVSSFERPDGGDFVVTIDGEEFHAGIIQGSDDAPAVVVLGEAGFDLNALSDDELAAGAADGSLPVTTYLFDYDYTHGTDLLRGSLSSTAEALADDADASADDFADDVDSEVIVQVVGSDAETYQLQHVGTVYDVKIETPRVHELRQYLPAKPKPDLSKFVLCPMPGQVINVLVQPGEKVAAGQPVAVIEAMKMQNQLLAETDGVVKAINYDEGASVAADDLLIEFE</sequence>
<evidence type="ECO:0000313" key="24">
    <source>
        <dbReference type="EMBL" id="KNC48698.1"/>
    </source>
</evidence>
<evidence type="ECO:0000256" key="9">
    <source>
        <dbReference type="ARBA" id="ARBA00022840"/>
    </source>
</evidence>
<dbReference type="InterPro" id="IPR011053">
    <property type="entry name" value="Single_hybrid_motif"/>
</dbReference>
<comment type="cofactor">
    <cofactor evidence="1">
        <name>biotin</name>
        <dbReference type="ChEBI" id="CHEBI:57586"/>
    </cofactor>
</comment>
<dbReference type="InterPro" id="IPR005481">
    <property type="entry name" value="BC-like_N"/>
</dbReference>
<dbReference type="InterPro" id="IPR041265">
    <property type="entry name" value="PCC_BT"/>
</dbReference>
<dbReference type="EC" id="6.4.1.3" evidence="4"/>
<evidence type="ECO:0000256" key="15">
    <source>
        <dbReference type="ARBA" id="ARBA00023211"/>
    </source>
</evidence>
<evidence type="ECO:0000256" key="19">
    <source>
        <dbReference type="ARBA" id="ARBA00049495"/>
    </source>
</evidence>
<evidence type="ECO:0000256" key="7">
    <source>
        <dbReference type="ARBA" id="ARBA00022723"/>
    </source>
</evidence>
<dbReference type="Gene3D" id="3.40.50.20">
    <property type="match status" value="1"/>
</dbReference>
<comment type="catalytic activity">
    <reaction evidence="19">
        <text>propanoyl-CoA + hydrogencarbonate + ATP = (S)-methylmalonyl-CoA + ADP + phosphate + H(+)</text>
        <dbReference type="Rhea" id="RHEA:23720"/>
        <dbReference type="ChEBI" id="CHEBI:15378"/>
        <dbReference type="ChEBI" id="CHEBI:17544"/>
        <dbReference type="ChEBI" id="CHEBI:30616"/>
        <dbReference type="ChEBI" id="CHEBI:43474"/>
        <dbReference type="ChEBI" id="CHEBI:57327"/>
        <dbReference type="ChEBI" id="CHEBI:57392"/>
        <dbReference type="ChEBI" id="CHEBI:456216"/>
        <dbReference type="EC" id="6.4.1.3"/>
    </reaction>
    <physiologicalReaction direction="left-to-right" evidence="19">
        <dbReference type="Rhea" id="RHEA:23721"/>
    </physiologicalReaction>
</comment>
<dbReference type="GO" id="GO:0005524">
    <property type="term" value="F:ATP binding"/>
    <property type="evidence" value="ECO:0007669"/>
    <property type="project" value="UniProtKB-UniRule"/>
</dbReference>
<evidence type="ECO:0000256" key="17">
    <source>
        <dbReference type="ARBA" id="ARBA00031557"/>
    </source>
</evidence>
<keyword evidence="12" id="KW-0442">Lipid degradation</keyword>
<accession>A0A0L0DBM3</accession>
<dbReference type="SUPFAM" id="SSF52440">
    <property type="entry name" value="PreATP-grasp domain"/>
    <property type="match status" value="1"/>
</dbReference>
<dbReference type="SUPFAM" id="SSF51230">
    <property type="entry name" value="Single hybrid motif"/>
    <property type="match status" value="1"/>
</dbReference>
<keyword evidence="7" id="KW-0479">Metal-binding</keyword>
<dbReference type="GO" id="GO:0005759">
    <property type="term" value="C:mitochondrial matrix"/>
    <property type="evidence" value="ECO:0007669"/>
    <property type="project" value="UniProtKB-SubCell"/>
</dbReference>
<dbReference type="Pfam" id="PF00289">
    <property type="entry name" value="Biotin_carb_N"/>
    <property type="match status" value="1"/>
</dbReference>
<dbReference type="FunFam" id="2.40.50.100:FF:000003">
    <property type="entry name" value="Acetyl-CoA carboxylase biotin carboxyl carrier protein"/>
    <property type="match status" value="1"/>
</dbReference>
<evidence type="ECO:0000256" key="6">
    <source>
        <dbReference type="ARBA" id="ARBA00022598"/>
    </source>
</evidence>
<dbReference type="GeneID" id="25560283"/>
<dbReference type="Gene3D" id="3.30.700.30">
    <property type="match status" value="1"/>
</dbReference>
<feature type="domain" description="ATP-grasp" evidence="22">
    <location>
        <begin position="145"/>
        <end position="343"/>
    </location>
</feature>
<dbReference type="PROSITE" id="PS50979">
    <property type="entry name" value="BC"/>
    <property type="match status" value="1"/>
</dbReference>
<evidence type="ECO:0000256" key="20">
    <source>
        <dbReference type="PROSITE-ProRule" id="PRU00409"/>
    </source>
</evidence>
<dbReference type="OMA" id="HEIQVTC"/>
<dbReference type="Pfam" id="PF00364">
    <property type="entry name" value="Biotin_lipoyl"/>
    <property type="match status" value="1"/>
</dbReference>
<dbReference type="CDD" id="cd06850">
    <property type="entry name" value="biotinyl_domain"/>
    <property type="match status" value="1"/>
</dbReference>